<reference evidence="2" key="2">
    <citation type="journal article" date="2015" name="Data Brief">
        <title>Shoot transcriptome of the giant reed, Arundo donax.</title>
        <authorList>
            <person name="Barrero R.A."/>
            <person name="Guerrero F.D."/>
            <person name="Moolhuijzen P."/>
            <person name="Goolsby J.A."/>
            <person name="Tidwell J."/>
            <person name="Bellgard S.E."/>
            <person name="Bellgard M.I."/>
        </authorList>
    </citation>
    <scope>NUCLEOTIDE SEQUENCE</scope>
    <source>
        <tissue evidence="2">Shoot tissue taken approximately 20 cm above the soil surface</tissue>
    </source>
</reference>
<dbReference type="AlphaFoldDB" id="A0A0A9FJP4"/>
<feature type="region of interest" description="Disordered" evidence="1">
    <location>
        <begin position="1"/>
        <end position="32"/>
    </location>
</feature>
<proteinExistence type="predicted"/>
<accession>A0A0A9FJP4</accession>
<evidence type="ECO:0000256" key="1">
    <source>
        <dbReference type="SAM" id="MobiDB-lite"/>
    </source>
</evidence>
<protein>
    <submittedName>
        <fullName evidence="2">Uncharacterized protein</fullName>
    </submittedName>
</protein>
<reference evidence="2" key="1">
    <citation type="submission" date="2014-09" db="EMBL/GenBank/DDBJ databases">
        <authorList>
            <person name="Magalhaes I.L.F."/>
            <person name="Oliveira U."/>
            <person name="Santos F.R."/>
            <person name="Vidigal T.H.D.A."/>
            <person name="Brescovit A.D."/>
            <person name="Santos A.J."/>
        </authorList>
    </citation>
    <scope>NUCLEOTIDE SEQUENCE</scope>
    <source>
        <tissue evidence="2">Shoot tissue taken approximately 20 cm above the soil surface</tissue>
    </source>
</reference>
<dbReference type="EMBL" id="GBRH01185349">
    <property type="protein sequence ID" value="JAE12547.1"/>
    <property type="molecule type" value="Transcribed_RNA"/>
</dbReference>
<evidence type="ECO:0000313" key="2">
    <source>
        <dbReference type="EMBL" id="JAE12547.1"/>
    </source>
</evidence>
<sequence length="32" mass="3675">MPRYRSSGARSVPSECPSEERLEQEFSATCQR</sequence>
<name>A0A0A9FJP4_ARUDO</name>
<organism evidence="2">
    <name type="scientific">Arundo donax</name>
    <name type="common">Giant reed</name>
    <name type="synonym">Donax arundinaceus</name>
    <dbReference type="NCBI Taxonomy" id="35708"/>
    <lineage>
        <taxon>Eukaryota</taxon>
        <taxon>Viridiplantae</taxon>
        <taxon>Streptophyta</taxon>
        <taxon>Embryophyta</taxon>
        <taxon>Tracheophyta</taxon>
        <taxon>Spermatophyta</taxon>
        <taxon>Magnoliopsida</taxon>
        <taxon>Liliopsida</taxon>
        <taxon>Poales</taxon>
        <taxon>Poaceae</taxon>
        <taxon>PACMAD clade</taxon>
        <taxon>Arundinoideae</taxon>
        <taxon>Arundineae</taxon>
        <taxon>Arundo</taxon>
    </lineage>
</organism>